<name>A0A3M0KV83_HIRRU</name>
<evidence type="ECO:0000313" key="1">
    <source>
        <dbReference type="EMBL" id="RMC17199.1"/>
    </source>
</evidence>
<dbReference type="AlphaFoldDB" id="A0A3M0KV83"/>
<sequence>MLQWKRSLMAMTKAGQESDPSSWVKSNYFITNSLNHPTSCGPGFPPIFSQEILLLLHPSHTNFLKETMTCRGSKGQLGNSLVRVLHLSLTTKHHLPPPSSGHSAEGLEACDQCGYPPTVAHVPISAEDASSALTPKQQIFCPKWSPPTPSASPILSKSTLGFILATFVWKKHPHIPGHIRILFKQLLFHNSLNQHDNCWPKSQKYSFHTAINKLTSSSCFKLFRLCQLAYTGDMPKNQGFTSHSSNIWLNKPSTNKLVPPDLTFLTYTCLFEKHVRLYYSTVIVATCYRSASGYWRQNAVTDIWSIVHQVMAEDYDIMFPASPTGDGQNQTVKVF</sequence>
<organism evidence="1 2">
    <name type="scientific">Hirundo rustica rustica</name>
    <dbReference type="NCBI Taxonomy" id="333673"/>
    <lineage>
        <taxon>Eukaryota</taxon>
        <taxon>Metazoa</taxon>
        <taxon>Chordata</taxon>
        <taxon>Craniata</taxon>
        <taxon>Vertebrata</taxon>
        <taxon>Euteleostomi</taxon>
        <taxon>Archelosauria</taxon>
        <taxon>Archosauria</taxon>
        <taxon>Dinosauria</taxon>
        <taxon>Saurischia</taxon>
        <taxon>Theropoda</taxon>
        <taxon>Coelurosauria</taxon>
        <taxon>Aves</taxon>
        <taxon>Neognathae</taxon>
        <taxon>Neoaves</taxon>
        <taxon>Telluraves</taxon>
        <taxon>Australaves</taxon>
        <taxon>Passeriformes</taxon>
        <taxon>Sylvioidea</taxon>
        <taxon>Hirundinidae</taxon>
        <taxon>Hirundo</taxon>
    </lineage>
</organism>
<gene>
    <name evidence="1" type="ORF">DUI87_05776</name>
</gene>
<evidence type="ECO:0000313" key="2">
    <source>
        <dbReference type="Proteomes" id="UP000269221"/>
    </source>
</evidence>
<dbReference type="EMBL" id="QRBI01000099">
    <property type="protein sequence ID" value="RMC17199.1"/>
    <property type="molecule type" value="Genomic_DNA"/>
</dbReference>
<comment type="caution">
    <text evidence="1">The sequence shown here is derived from an EMBL/GenBank/DDBJ whole genome shotgun (WGS) entry which is preliminary data.</text>
</comment>
<reference evidence="1 2" key="1">
    <citation type="submission" date="2018-07" db="EMBL/GenBank/DDBJ databases">
        <title>A high quality draft genome assembly of the barn swallow (H. rustica rustica).</title>
        <authorList>
            <person name="Formenti G."/>
            <person name="Chiara M."/>
            <person name="Poveda L."/>
            <person name="Francoijs K.-J."/>
            <person name="Bonisoli-Alquati A."/>
            <person name="Canova L."/>
            <person name="Gianfranceschi L."/>
            <person name="Horner D.S."/>
            <person name="Saino N."/>
        </authorList>
    </citation>
    <scope>NUCLEOTIDE SEQUENCE [LARGE SCALE GENOMIC DNA]</scope>
    <source>
        <strain evidence="1">Chelidonia</strain>
        <tissue evidence="1">Blood</tissue>
    </source>
</reference>
<protein>
    <submittedName>
        <fullName evidence="1">Uncharacterized protein</fullName>
    </submittedName>
</protein>
<keyword evidence="2" id="KW-1185">Reference proteome</keyword>
<proteinExistence type="predicted"/>
<accession>A0A3M0KV83</accession>
<dbReference type="Proteomes" id="UP000269221">
    <property type="component" value="Unassembled WGS sequence"/>
</dbReference>